<dbReference type="Proteomes" id="UP000192917">
    <property type="component" value="Unassembled WGS sequence"/>
</dbReference>
<protein>
    <submittedName>
        <fullName evidence="2">Transglutaminase-like cysteine proteinase BTLCP</fullName>
    </submittedName>
</protein>
<dbReference type="RefSeq" id="WP_085124141.1">
    <property type="nucleotide sequence ID" value="NZ_FWZX01000016.1"/>
</dbReference>
<gene>
    <name evidence="2" type="ORF">SAMN05428998_11640</name>
</gene>
<reference evidence="2 3" key="1">
    <citation type="submission" date="2017-04" db="EMBL/GenBank/DDBJ databases">
        <authorList>
            <person name="Afonso C.L."/>
            <person name="Miller P.J."/>
            <person name="Scott M.A."/>
            <person name="Spackman E."/>
            <person name="Goraichik I."/>
            <person name="Dimitrov K.M."/>
            <person name="Suarez D.L."/>
            <person name="Swayne D.E."/>
        </authorList>
    </citation>
    <scope>NUCLEOTIDE SEQUENCE [LARGE SCALE GENOMIC DNA]</scope>
    <source>
        <strain evidence="2 3">USBA 355</strain>
    </source>
</reference>
<dbReference type="PANTHER" id="PTHR39327">
    <property type="match status" value="1"/>
</dbReference>
<evidence type="ECO:0000313" key="3">
    <source>
        <dbReference type="Proteomes" id="UP000192917"/>
    </source>
</evidence>
<evidence type="ECO:0000313" key="2">
    <source>
        <dbReference type="EMBL" id="SMF45772.1"/>
    </source>
</evidence>
<dbReference type="Pfam" id="PF01841">
    <property type="entry name" value="Transglut_core"/>
    <property type="match status" value="1"/>
</dbReference>
<keyword evidence="3" id="KW-1185">Reference proteome</keyword>
<dbReference type="AlphaFoldDB" id="A0A1Y6CCI5"/>
<proteinExistence type="predicted"/>
<accession>A0A1Y6CCI5</accession>
<sequence>MLIDAWVGLAPDAAFGQAQIRQFGNGSVVPAVVVGPSSAFARWDAVAQQLRGQLQETPAPLAAAKRLGERYEGRSARELVMAIRRFVTSNIRYVPDGRVDAWADPAETAARGTGDCEDQAILGLYVALAAGVPADKAAVAMGFDRRGNQHAILLVVGRGGRLWMFDEADPRSPALSRSGFSPRLLGFLDAVGFPVTRLPRP</sequence>
<dbReference type="STRING" id="560819.SAMN05428998_11640"/>
<name>A0A1Y6CCI5_9PROT</name>
<dbReference type="PANTHER" id="PTHR39327:SF1">
    <property type="entry name" value="BLR5470 PROTEIN"/>
    <property type="match status" value="1"/>
</dbReference>
<dbReference type="InterPro" id="IPR010319">
    <property type="entry name" value="Transglutaminase-like_Cys_pept"/>
</dbReference>
<dbReference type="Gene3D" id="3.10.620.30">
    <property type="match status" value="1"/>
</dbReference>
<dbReference type="InterPro" id="IPR038765">
    <property type="entry name" value="Papain-like_cys_pep_sf"/>
</dbReference>
<organism evidence="2 3">
    <name type="scientific">Tistlia consotensis USBA 355</name>
    <dbReference type="NCBI Taxonomy" id="560819"/>
    <lineage>
        <taxon>Bacteria</taxon>
        <taxon>Pseudomonadati</taxon>
        <taxon>Pseudomonadota</taxon>
        <taxon>Alphaproteobacteria</taxon>
        <taxon>Rhodospirillales</taxon>
        <taxon>Rhodovibrionaceae</taxon>
        <taxon>Tistlia</taxon>
    </lineage>
</organism>
<dbReference type="InterPro" id="IPR002931">
    <property type="entry name" value="Transglutaminase-like"/>
</dbReference>
<dbReference type="EMBL" id="FWZX01000016">
    <property type="protein sequence ID" value="SMF45772.1"/>
    <property type="molecule type" value="Genomic_DNA"/>
</dbReference>
<feature type="domain" description="Transglutaminase-like" evidence="1">
    <location>
        <begin position="75"/>
        <end position="134"/>
    </location>
</feature>
<dbReference type="SUPFAM" id="SSF54001">
    <property type="entry name" value="Cysteine proteinases"/>
    <property type="match status" value="1"/>
</dbReference>
<evidence type="ECO:0000259" key="1">
    <source>
        <dbReference type="Pfam" id="PF01841"/>
    </source>
</evidence>